<evidence type="ECO:0000313" key="6">
    <source>
        <dbReference type="EMBL" id="ESN99245.1"/>
    </source>
</evidence>
<evidence type="ECO:0000313" key="8">
    <source>
        <dbReference type="Proteomes" id="UP000015101"/>
    </source>
</evidence>
<evidence type="ECO:0000313" key="7">
    <source>
        <dbReference type="EnsemblMetazoa" id="HelroP162763"/>
    </source>
</evidence>
<dbReference type="GO" id="GO:0016020">
    <property type="term" value="C:membrane"/>
    <property type="evidence" value="ECO:0007669"/>
    <property type="project" value="UniProtKB-SubCell"/>
</dbReference>
<dbReference type="OrthoDB" id="6140671at2759"/>
<dbReference type="CTD" id="20199737"/>
<dbReference type="InterPro" id="IPR004031">
    <property type="entry name" value="PMP22/EMP/MP20/Claudin"/>
</dbReference>
<dbReference type="AlphaFoldDB" id="T1ET37"/>
<dbReference type="EMBL" id="AMQM01001168">
    <property type="status" value="NOT_ANNOTATED_CDS"/>
    <property type="molecule type" value="Genomic_DNA"/>
</dbReference>
<evidence type="ECO:0008006" key="9">
    <source>
        <dbReference type="Google" id="ProtNLM"/>
    </source>
</evidence>
<keyword evidence="2 5" id="KW-0812">Transmembrane</keyword>
<reference evidence="6 8" key="2">
    <citation type="journal article" date="2013" name="Nature">
        <title>Insights into bilaterian evolution from three spiralian genomes.</title>
        <authorList>
            <person name="Simakov O."/>
            <person name="Marletaz F."/>
            <person name="Cho S.J."/>
            <person name="Edsinger-Gonzales E."/>
            <person name="Havlak P."/>
            <person name="Hellsten U."/>
            <person name="Kuo D.H."/>
            <person name="Larsson T."/>
            <person name="Lv J."/>
            <person name="Arendt D."/>
            <person name="Savage R."/>
            <person name="Osoegawa K."/>
            <person name="de Jong P."/>
            <person name="Grimwood J."/>
            <person name="Chapman J.A."/>
            <person name="Shapiro H."/>
            <person name="Aerts A."/>
            <person name="Otillar R.P."/>
            <person name="Terry A.Y."/>
            <person name="Boore J.L."/>
            <person name="Grigoriev I.V."/>
            <person name="Lindberg D.R."/>
            <person name="Seaver E.C."/>
            <person name="Weisblat D.A."/>
            <person name="Putnam N.H."/>
            <person name="Rokhsar D.S."/>
        </authorList>
    </citation>
    <scope>NUCLEOTIDE SEQUENCE</scope>
</reference>
<evidence type="ECO:0000256" key="4">
    <source>
        <dbReference type="ARBA" id="ARBA00023136"/>
    </source>
</evidence>
<accession>T1ET37</accession>
<dbReference type="Proteomes" id="UP000015101">
    <property type="component" value="Unassembled WGS sequence"/>
</dbReference>
<dbReference type="HOGENOM" id="CLU_086785_1_0_1"/>
<dbReference type="PANTHER" id="PTHR21284">
    <property type="entry name" value="EG:80H7.2 PROTEIN"/>
    <property type="match status" value="1"/>
</dbReference>
<organism evidence="7 8">
    <name type="scientific">Helobdella robusta</name>
    <name type="common">Californian leech</name>
    <dbReference type="NCBI Taxonomy" id="6412"/>
    <lineage>
        <taxon>Eukaryota</taxon>
        <taxon>Metazoa</taxon>
        <taxon>Spiralia</taxon>
        <taxon>Lophotrochozoa</taxon>
        <taxon>Annelida</taxon>
        <taxon>Clitellata</taxon>
        <taxon>Hirudinea</taxon>
        <taxon>Rhynchobdellida</taxon>
        <taxon>Glossiphoniidae</taxon>
        <taxon>Helobdella</taxon>
    </lineage>
</organism>
<dbReference type="Gene3D" id="1.20.140.150">
    <property type="match status" value="1"/>
</dbReference>
<feature type="transmembrane region" description="Helical" evidence="5">
    <location>
        <begin position="92"/>
        <end position="118"/>
    </location>
</feature>
<evidence type="ECO:0000256" key="5">
    <source>
        <dbReference type="SAM" id="Phobius"/>
    </source>
</evidence>
<dbReference type="GeneID" id="20199737"/>
<evidence type="ECO:0000256" key="2">
    <source>
        <dbReference type="ARBA" id="ARBA00022692"/>
    </source>
</evidence>
<sequence>MSTRGPVGCVWIVVTVVVILAALVCNLIAISTNFWLKSSTSSKSDFLNVGLWVACFHDYVHTHETPSRTYNGCHAINSDYFKDLQHWLLPPWLVVCQFMALIGLILLIIGSIFALFLLAWILCKCICGQETSNECCQRCLVYTTPIIMFVASLFMVMAATAFADNAFKLQCKDYWLGGDPNNNRLSYSWGFEIASIILTIISGGLLTYIGVKTAHNYKPYTLTNS</sequence>
<dbReference type="Pfam" id="PF13903">
    <property type="entry name" value="Claudin_2"/>
    <property type="match status" value="1"/>
</dbReference>
<feature type="transmembrane region" description="Helical" evidence="5">
    <location>
        <begin position="189"/>
        <end position="211"/>
    </location>
</feature>
<feature type="transmembrane region" description="Helical" evidence="5">
    <location>
        <begin position="139"/>
        <end position="163"/>
    </location>
</feature>
<dbReference type="PANTHER" id="PTHR21284:SF12">
    <property type="entry name" value="EG:80H7.2 PROTEIN"/>
    <property type="match status" value="1"/>
</dbReference>
<keyword evidence="3 5" id="KW-1133">Transmembrane helix</keyword>
<dbReference type="KEGG" id="hro:HELRODRAFT_162763"/>
<keyword evidence="4 5" id="KW-0472">Membrane</keyword>
<protein>
    <recommendedName>
        <fullName evidence="9">Claudin</fullName>
    </recommendedName>
</protein>
<evidence type="ECO:0000256" key="1">
    <source>
        <dbReference type="ARBA" id="ARBA00004141"/>
    </source>
</evidence>
<evidence type="ECO:0000256" key="3">
    <source>
        <dbReference type="ARBA" id="ARBA00022989"/>
    </source>
</evidence>
<dbReference type="EMBL" id="AMQM01001167">
    <property type="status" value="NOT_ANNOTATED_CDS"/>
    <property type="molecule type" value="Genomic_DNA"/>
</dbReference>
<reference evidence="8" key="1">
    <citation type="submission" date="2012-12" db="EMBL/GenBank/DDBJ databases">
        <authorList>
            <person name="Hellsten U."/>
            <person name="Grimwood J."/>
            <person name="Chapman J.A."/>
            <person name="Shapiro H."/>
            <person name="Aerts A."/>
            <person name="Otillar R.P."/>
            <person name="Terry A.Y."/>
            <person name="Boore J.L."/>
            <person name="Simakov O."/>
            <person name="Marletaz F."/>
            <person name="Cho S.-J."/>
            <person name="Edsinger-Gonzales E."/>
            <person name="Havlak P."/>
            <person name="Kuo D.-H."/>
            <person name="Larsson T."/>
            <person name="Lv J."/>
            <person name="Arendt D."/>
            <person name="Savage R."/>
            <person name="Osoegawa K."/>
            <person name="de Jong P."/>
            <person name="Lindberg D.R."/>
            <person name="Seaver E.C."/>
            <person name="Weisblat D.A."/>
            <person name="Putnam N.H."/>
            <person name="Grigoriev I.V."/>
            <person name="Rokhsar D.S."/>
        </authorList>
    </citation>
    <scope>NUCLEOTIDE SEQUENCE</scope>
</reference>
<name>T1ET37_HELRO</name>
<gene>
    <name evidence="7" type="primary">20199737</name>
    <name evidence="6" type="ORF">HELRODRAFT_162763</name>
</gene>
<keyword evidence="8" id="KW-1185">Reference proteome</keyword>
<comment type="subcellular location">
    <subcellularLocation>
        <location evidence="1">Membrane</location>
        <topology evidence="1">Multi-pass membrane protein</topology>
    </subcellularLocation>
</comment>
<dbReference type="EnsemblMetazoa" id="HelroT162763">
    <property type="protein sequence ID" value="HelroP162763"/>
    <property type="gene ID" value="HelroG162763"/>
</dbReference>
<dbReference type="EMBL" id="KB097143">
    <property type="protein sequence ID" value="ESN99245.1"/>
    <property type="molecule type" value="Genomic_DNA"/>
</dbReference>
<dbReference type="OMA" id="NGCHAIN"/>
<dbReference type="RefSeq" id="XP_009023115.1">
    <property type="nucleotide sequence ID" value="XM_009024867.1"/>
</dbReference>
<feature type="transmembrane region" description="Helical" evidence="5">
    <location>
        <begin position="7"/>
        <end position="36"/>
    </location>
</feature>
<reference evidence="7" key="3">
    <citation type="submission" date="2015-06" db="UniProtKB">
        <authorList>
            <consortium name="EnsemblMetazoa"/>
        </authorList>
    </citation>
    <scope>IDENTIFICATION</scope>
</reference>
<dbReference type="STRING" id="6412.T1ET37"/>
<proteinExistence type="predicted"/>
<dbReference type="InParanoid" id="T1ET37"/>